<dbReference type="PANTHER" id="PTHR23028:SF53">
    <property type="entry name" value="ACYL_TRANSF_3 DOMAIN-CONTAINING PROTEIN"/>
    <property type="match status" value="1"/>
</dbReference>
<feature type="domain" description="Acyltransferase 3" evidence="2">
    <location>
        <begin position="28"/>
        <end position="132"/>
    </location>
</feature>
<evidence type="ECO:0000313" key="3">
    <source>
        <dbReference type="EMBL" id="GMR62790.1"/>
    </source>
</evidence>
<keyword evidence="1" id="KW-0812">Transmembrane</keyword>
<keyword evidence="4" id="KW-1185">Reference proteome</keyword>
<name>A0AAN5IFW3_9BILA</name>
<organism evidence="3 4">
    <name type="scientific">Pristionchus mayeri</name>
    <dbReference type="NCBI Taxonomy" id="1317129"/>
    <lineage>
        <taxon>Eukaryota</taxon>
        <taxon>Metazoa</taxon>
        <taxon>Ecdysozoa</taxon>
        <taxon>Nematoda</taxon>
        <taxon>Chromadorea</taxon>
        <taxon>Rhabditida</taxon>
        <taxon>Rhabditina</taxon>
        <taxon>Diplogasteromorpha</taxon>
        <taxon>Diplogasteroidea</taxon>
        <taxon>Neodiplogasteridae</taxon>
        <taxon>Pristionchus</taxon>
    </lineage>
</organism>
<feature type="non-terminal residue" evidence="3">
    <location>
        <position position="1"/>
    </location>
</feature>
<feature type="transmembrane region" description="Helical" evidence="1">
    <location>
        <begin position="25"/>
        <end position="45"/>
    </location>
</feature>
<dbReference type="GO" id="GO:0016747">
    <property type="term" value="F:acyltransferase activity, transferring groups other than amino-acyl groups"/>
    <property type="evidence" value="ECO:0007669"/>
    <property type="project" value="InterPro"/>
</dbReference>
<dbReference type="PANTHER" id="PTHR23028">
    <property type="entry name" value="ACETYLTRANSFERASE"/>
    <property type="match status" value="1"/>
</dbReference>
<keyword evidence="1" id="KW-1133">Transmembrane helix</keyword>
<dbReference type="GO" id="GO:0016020">
    <property type="term" value="C:membrane"/>
    <property type="evidence" value="ECO:0007669"/>
    <property type="project" value="TreeGrafter"/>
</dbReference>
<reference evidence="4" key="1">
    <citation type="submission" date="2022-10" db="EMBL/GenBank/DDBJ databases">
        <title>Genome assembly of Pristionchus species.</title>
        <authorList>
            <person name="Yoshida K."/>
            <person name="Sommer R.J."/>
        </authorList>
    </citation>
    <scope>NUCLEOTIDE SEQUENCE [LARGE SCALE GENOMIC DNA]</scope>
    <source>
        <strain evidence="4">RS5460</strain>
    </source>
</reference>
<keyword evidence="1" id="KW-0472">Membrane</keyword>
<sequence length="142" mass="16101">DEASDTTSHQELPGKLEQSSCKKGIIHVCTIILSLSLFGLTFSPIQLLFQQGIRLVAVVLTVAIIVTGRLEDRQSIFLSNRVIVHLGDISYEVYLVHWPVIIMWKSYFDLPVLPFTDCLMCLMITFLISMCIHLTLEQMFIS</sequence>
<evidence type="ECO:0000313" key="4">
    <source>
        <dbReference type="Proteomes" id="UP001328107"/>
    </source>
</evidence>
<evidence type="ECO:0000256" key="1">
    <source>
        <dbReference type="SAM" id="Phobius"/>
    </source>
</evidence>
<protein>
    <recommendedName>
        <fullName evidence="2">Acyltransferase 3 domain-containing protein</fullName>
    </recommendedName>
</protein>
<evidence type="ECO:0000259" key="2">
    <source>
        <dbReference type="Pfam" id="PF01757"/>
    </source>
</evidence>
<dbReference type="Proteomes" id="UP001328107">
    <property type="component" value="Unassembled WGS sequence"/>
</dbReference>
<dbReference type="Pfam" id="PF01757">
    <property type="entry name" value="Acyl_transf_3"/>
    <property type="match status" value="1"/>
</dbReference>
<gene>
    <name evidence="3" type="ORF">PMAYCL1PPCAC_32985</name>
</gene>
<dbReference type="AlphaFoldDB" id="A0AAN5IFW3"/>
<feature type="transmembrane region" description="Helical" evidence="1">
    <location>
        <begin position="82"/>
        <end position="101"/>
    </location>
</feature>
<dbReference type="InterPro" id="IPR050879">
    <property type="entry name" value="Acyltransferase_3"/>
</dbReference>
<comment type="caution">
    <text evidence="3">The sequence shown here is derived from an EMBL/GenBank/DDBJ whole genome shotgun (WGS) entry which is preliminary data.</text>
</comment>
<dbReference type="InterPro" id="IPR002656">
    <property type="entry name" value="Acyl_transf_3_dom"/>
</dbReference>
<feature type="transmembrane region" description="Helical" evidence="1">
    <location>
        <begin position="51"/>
        <end position="70"/>
    </location>
</feature>
<dbReference type="EMBL" id="BTRK01000006">
    <property type="protein sequence ID" value="GMR62790.1"/>
    <property type="molecule type" value="Genomic_DNA"/>
</dbReference>
<feature type="transmembrane region" description="Helical" evidence="1">
    <location>
        <begin position="113"/>
        <end position="136"/>
    </location>
</feature>
<proteinExistence type="predicted"/>
<feature type="non-terminal residue" evidence="3">
    <location>
        <position position="142"/>
    </location>
</feature>
<accession>A0AAN5IFW3</accession>
<dbReference type="GO" id="GO:0000271">
    <property type="term" value="P:polysaccharide biosynthetic process"/>
    <property type="evidence" value="ECO:0007669"/>
    <property type="project" value="TreeGrafter"/>
</dbReference>